<dbReference type="SUPFAM" id="SSF54919">
    <property type="entry name" value="Nucleoside diphosphate kinase, NDK"/>
    <property type="match status" value="1"/>
</dbReference>
<evidence type="ECO:0000256" key="4">
    <source>
        <dbReference type="ARBA" id="ARBA00022679"/>
    </source>
</evidence>
<dbReference type="InterPro" id="IPR036850">
    <property type="entry name" value="NDK-like_dom_sf"/>
</dbReference>
<comment type="caution">
    <text evidence="8">The sequence shown here is derived from an EMBL/GenBank/DDBJ whole genome shotgun (WGS) entry which is preliminary data.</text>
</comment>
<comment type="similarity">
    <text evidence="2 6">Belongs to the NDK family.</text>
</comment>
<dbReference type="EC" id="2.7.4.6" evidence="3"/>
<proteinExistence type="inferred from homology"/>
<evidence type="ECO:0000313" key="8">
    <source>
        <dbReference type="EMBL" id="PIZ45987.1"/>
    </source>
</evidence>
<dbReference type="InterPro" id="IPR034907">
    <property type="entry name" value="NDK-like_dom"/>
</dbReference>
<evidence type="ECO:0000259" key="7">
    <source>
        <dbReference type="SMART" id="SM00562"/>
    </source>
</evidence>
<comment type="caution">
    <text evidence="6">Lacks conserved residue(s) required for the propagation of feature annotation.</text>
</comment>
<dbReference type="PANTHER" id="PTHR11349">
    <property type="entry name" value="NUCLEOSIDE DIPHOSPHATE KINASE"/>
    <property type="match status" value="1"/>
</dbReference>
<evidence type="ECO:0000256" key="1">
    <source>
        <dbReference type="ARBA" id="ARBA00001946"/>
    </source>
</evidence>
<dbReference type="PROSITE" id="PS51374">
    <property type="entry name" value="NDPK_LIKE"/>
    <property type="match status" value="1"/>
</dbReference>
<dbReference type="Pfam" id="PF00334">
    <property type="entry name" value="NDK"/>
    <property type="match status" value="2"/>
</dbReference>
<evidence type="ECO:0000256" key="3">
    <source>
        <dbReference type="ARBA" id="ARBA00012966"/>
    </source>
</evidence>
<comment type="cofactor">
    <cofactor evidence="1">
        <name>Mg(2+)</name>
        <dbReference type="ChEBI" id="CHEBI:18420"/>
    </cofactor>
</comment>
<evidence type="ECO:0000256" key="2">
    <source>
        <dbReference type="ARBA" id="ARBA00008142"/>
    </source>
</evidence>
<feature type="domain" description="Nucleoside diphosphate kinase-like" evidence="7">
    <location>
        <begin position="2"/>
        <end position="183"/>
    </location>
</feature>
<dbReference type="SMART" id="SM00562">
    <property type="entry name" value="NDK"/>
    <property type="match status" value="1"/>
</dbReference>
<keyword evidence="5 8" id="KW-0418">Kinase</keyword>
<evidence type="ECO:0000256" key="5">
    <source>
        <dbReference type="ARBA" id="ARBA00022777"/>
    </source>
</evidence>
<name>A0A2M7TIV0_UNCKA</name>
<dbReference type="Proteomes" id="UP000228920">
    <property type="component" value="Unassembled WGS sequence"/>
</dbReference>
<evidence type="ECO:0000256" key="6">
    <source>
        <dbReference type="PROSITE-ProRule" id="PRU00706"/>
    </source>
</evidence>
<protein>
    <recommendedName>
        <fullName evidence="3">nucleoside-diphosphate kinase</fullName>
        <ecNumber evidence="3">2.7.4.6</ecNumber>
    </recommendedName>
</protein>
<gene>
    <name evidence="8" type="ORF">COY32_04325</name>
</gene>
<reference evidence="9" key="1">
    <citation type="submission" date="2017-09" db="EMBL/GenBank/DDBJ databases">
        <title>Depth-based differentiation of microbial function through sediment-hosted aquifers and enrichment of novel symbionts in the deep terrestrial subsurface.</title>
        <authorList>
            <person name="Probst A.J."/>
            <person name="Ladd B."/>
            <person name="Jarett J.K."/>
            <person name="Geller-Mcgrath D.E."/>
            <person name="Sieber C.M.K."/>
            <person name="Emerson J.B."/>
            <person name="Anantharaman K."/>
            <person name="Thomas B.C."/>
            <person name="Malmstrom R."/>
            <person name="Stieglmeier M."/>
            <person name="Klingl A."/>
            <person name="Woyke T."/>
            <person name="Ryan C.M."/>
            <person name="Banfield J.F."/>
        </authorList>
    </citation>
    <scope>NUCLEOTIDE SEQUENCE [LARGE SCALE GENOMIC DNA]</scope>
</reference>
<dbReference type="Gene3D" id="3.30.70.141">
    <property type="entry name" value="Nucleoside diphosphate kinase-like domain"/>
    <property type="match status" value="1"/>
</dbReference>
<dbReference type="EMBL" id="PFNL01000116">
    <property type="protein sequence ID" value="PIZ45987.1"/>
    <property type="molecule type" value="Genomic_DNA"/>
</dbReference>
<dbReference type="AlphaFoldDB" id="A0A2M7TIV0"/>
<keyword evidence="4 8" id="KW-0808">Transferase</keyword>
<accession>A0A2M7TIV0</accession>
<evidence type="ECO:0000313" key="9">
    <source>
        <dbReference type="Proteomes" id="UP000228920"/>
    </source>
</evidence>
<dbReference type="GO" id="GO:0004550">
    <property type="term" value="F:nucleoside diphosphate kinase activity"/>
    <property type="evidence" value="ECO:0007669"/>
    <property type="project" value="UniProtKB-EC"/>
</dbReference>
<sequence>MHERTLIVIKPDAVKRALVGKIFQRFEDVGLKLLACKMIRPTREEIDSNYPHTEEWYKGMGEKVLANIKDSELDAMTELGTEDPLKLGRMIGEKIVDYWLEGPVIASVWGGNHAIKVARKIRGFTVPALADAGTILGDYSSDSSTRALKEGRTGRTFIHASGDQDEAKREIEHWFGKDAQLFEDYDRVDHLATFIQNVWNEQ</sequence>
<organism evidence="8 9">
    <name type="scientific">candidate division WWE3 bacterium CG_4_10_14_0_2_um_filter_41_14</name>
    <dbReference type="NCBI Taxonomy" id="1975072"/>
    <lineage>
        <taxon>Bacteria</taxon>
        <taxon>Katanobacteria</taxon>
    </lineage>
</organism>